<name>A0A941IHE2_9ACTN</name>
<dbReference type="GO" id="GO:0036088">
    <property type="term" value="P:D-serine catabolic process"/>
    <property type="evidence" value="ECO:0007669"/>
    <property type="project" value="TreeGrafter"/>
</dbReference>
<dbReference type="InterPro" id="IPR029066">
    <property type="entry name" value="PLP-binding_barrel"/>
</dbReference>
<sequence length="456" mass="48769">MPAIPRRSLRPAGRAPAEKTYQRRTLYRSSGALLGHQLETVPGHVRSRPAPRARGRVVSVKDLDRLNHATAHLDPPLAVVDLAALRENAAELVRRAGGKPIRVASKSVRCREILRAVLEMDGFEGVMAFTLPEALWLAESGFADILVAYPTADRAAIRRLAADPVAADVITLTADSVEQLDLIEKVMAEVPDAAPVRISVDIDASWRPLRGKLRVGARRSPLHSVEAVCTVAREAADRTGLRLVGLMAYEAQIAGVGDRPPGRPARGLAVRAMQGLSAAELAERRAEIVAAVKEIGQLEFVNGGGTGSVERTAAEEAVTEIAAGSGLFKPRLFDGYRNVGGRPAALFALPVVRRPGLGVVTVLGGGYLASGVPGKDRLPQPYLPPKLRYDAQEGAGEVQTPLLGPTADDLAVGDRVWFRHAKAGELCERFAELHTIEGDKVTATVPTYRGEGRTFL</sequence>
<dbReference type="InterPro" id="IPR051466">
    <property type="entry name" value="D-amino_acid_metab_enzyme"/>
</dbReference>
<feature type="region of interest" description="Disordered" evidence="1">
    <location>
        <begin position="1"/>
        <end position="21"/>
    </location>
</feature>
<protein>
    <submittedName>
        <fullName evidence="3">Amino acid deaminase/aldolase</fullName>
    </submittedName>
</protein>
<keyword evidence="4" id="KW-1185">Reference proteome</keyword>
<evidence type="ECO:0000313" key="4">
    <source>
        <dbReference type="Proteomes" id="UP000676325"/>
    </source>
</evidence>
<reference evidence="3" key="1">
    <citation type="submission" date="2021-04" db="EMBL/GenBank/DDBJ databases">
        <title>Genome based classification of Actinospica acidithermotolerans sp. nov., an actinobacterium isolated from an Indonesian hot spring.</title>
        <authorList>
            <person name="Kusuma A.B."/>
            <person name="Putra K.E."/>
            <person name="Nafisah S."/>
            <person name="Loh J."/>
            <person name="Nouioui I."/>
            <person name="Goodfellow M."/>
        </authorList>
    </citation>
    <scope>NUCLEOTIDE SEQUENCE</scope>
    <source>
        <strain evidence="3">MGRD01-02</strain>
    </source>
</reference>
<dbReference type="AlphaFoldDB" id="A0A941IHE2"/>
<gene>
    <name evidence="3" type="ORF">KDK95_19140</name>
</gene>
<dbReference type="Pfam" id="PF01168">
    <property type="entry name" value="Ala_racemase_N"/>
    <property type="match status" value="1"/>
</dbReference>
<accession>A0A941IHE2</accession>
<dbReference type="PANTHER" id="PTHR28004">
    <property type="entry name" value="ZGC:162816-RELATED"/>
    <property type="match status" value="1"/>
</dbReference>
<dbReference type="CDD" id="cd06813">
    <property type="entry name" value="PLPDE_III_DSD_D-TA_like_2"/>
    <property type="match status" value="1"/>
</dbReference>
<evidence type="ECO:0000256" key="1">
    <source>
        <dbReference type="SAM" id="MobiDB-lite"/>
    </source>
</evidence>
<comment type="caution">
    <text evidence="3">The sequence shown here is derived from an EMBL/GenBank/DDBJ whole genome shotgun (WGS) entry which is preliminary data.</text>
</comment>
<dbReference type="InterPro" id="IPR001608">
    <property type="entry name" value="Ala_racemase_N"/>
</dbReference>
<dbReference type="Gene3D" id="3.20.20.10">
    <property type="entry name" value="Alanine racemase"/>
    <property type="match status" value="1"/>
</dbReference>
<evidence type="ECO:0000259" key="2">
    <source>
        <dbReference type="Pfam" id="PF01168"/>
    </source>
</evidence>
<dbReference type="GO" id="GO:0008721">
    <property type="term" value="F:D-serine ammonia-lyase activity"/>
    <property type="evidence" value="ECO:0007669"/>
    <property type="project" value="TreeGrafter"/>
</dbReference>
<dbReference type="EMBL" id="JAGSOH010000056">
    <property type="protein sequence ID" value="MBR7828435.1"/>
    <property type="molecule type" value="Genomic_DNA"/>
</dbReference>
<feature type="domain" description="Alanine racemase N-terminal" evidence="2">
    <location>
        <begin position="80"/>
        <end position="258"/>
    </location>
</feature>
<organism evidence="3 4">
    <name type="scientific">Actinospica acidithermotolerans</name>
    <dbReference type="NCBI Taxonomy" id="2828514"/>
    <lineage>
        <taxon>Bacteria</taxon>
        <taxon>Bacillati</taxon>
        <taxon>Actinomycetota</taxon>
        <taxon>Actinomycetes</taxon>
        <taxon>Catenulisporales</taxon>
        <taxon>Actinospicaceae</taxon>
        <taxon>Actinospica</taxon>
    </lineage>
</organism>
<proteinExistence type="predicted"/>
<dbReference type="PANTHER" id="PTHR28004:SF2">
    <property type="entry name" value="D-SERINE DEHYDRATASE"/>
    <property type="match status" value="1"/>
</dbReference>
<evidence type="ECO:0000313" key="3">
    <source>
        <dbReference type="EMBL" id="MBR7828435.1"/>
    </source>
</evidence>
<dbReference type="Proteomes" id="UP000676325">
    <property type="component" value="Unassembled WGS sequence"/>
</dbReference>
<dbReference type="SUPFAM" id="SSF51419">
    <property type="entry name" value="PLP-binding barrel"/>
    <property type="match status" value="1"/>
</dbReference>